<name>S5TUV4_9BACT</name>
<protein>
    <submittedName>
        <fullName evidence="2">Uncharacterized protein</fullName>
    </submittedName>
</protein>
<accession>S5TUV4</accession>
<feature type="region of interest" description="Disordered" evidence="1">
    <location>
        <begin position="54"/>
        <end position="80"/>
    </location>
</feature>
<proteinExistence type="predicted"/>
<reference evidence="2" key="1">
    <citation type="journal article" date="2013" name="Proc. Natl. Acad. Sci. U.S.A.">
        <title>Mapping gene clusters within arrayed metagenomic libraries to expand the structural diversity of biomedically relevant natural products.</title>
        <authorList>
            <person name="Owen J.G."/>
            <person name="Reddy B.V."/>
            <person name="Ternei M.A."/>
            <person name="Charlop-Powers Z."/>
            <person name="Calle P.Y."/>
            <person name="Kim J.H."/>
            <person name="Brady S.F."/>
        </authorList>
    </citation>
    <scope>NUCLEOTIDE SEQUENCE</scope>
</reference>
<sequence>MRDTLSAPIREIMQNGLLDRTFQDALLPEFLYPALADMRPWRANLGDTQIFTRRGLLTPKTTPITGGDPAPSTHTTSSTP</sequence>
<dbReference type="AlphaFoldDB" id="S5TUV4"/>
<feature type="compositionally biased region" description="Low complexity" evidence="1">
    <location>
        <begin position="69"/>
        <end position="80"/>
    </location>
</feature>
<evidence type="ECO:0000256" key="1">
    <source>
        <dbReference type="SAM" id="MobiDB-lite"/>
    </source>
</evidence>
<evidence type="ECO:0000313" key="2">
    <source>
        <dbReference type="EMBL" id="AGS49741.1"/>
    </source>
</evidence>
<dbReference type="EMBL" id="KF264553">
    <property type="protein sequence ID" value="AGS49741.1"/>
    <property type="molecule type" value="Genomic_DNA"/>
</dbReference>
<organism evidence="2">
    <name type="scientific">uncultured bacterium esnapd14</name>
    <dbReference type="NCBI Taxonomy" id="1366594"/>
    <lineage>
        <taxon>Bacteria</taxon>
        <taxon>environmental samples</taxon>
    </lineage>
</organism>